<dbReference type="GO" id="GO:0070034">
    <property type="term" value="F:telomerase RNA binding"/>
    <property type="evidence" value="ECO:0007669"/>
    <property type="project" value="TreeGrafter"/>
</dbReference>
<dbReference type="AlphaFoldDB" id="A0A1Y2HF11"/>
<name>A0A1Y2HF11_9FUNG</name>
<dbReference type="STRING" id="765915.A0A1Y2HF11"/>
<dbReference type="GO" id="GO:0042162">
    <property type="term" value="F:telomeric DNA binding"/>
    <property type="evidence" value="ECO:0007669"/>
    <property type="project" value="TreeGrafter"/>
</dbReference>
<protein>
    <submittedName>
        <fullName evidence="2">Uncharacterized protein</fullName>
    </submittedName>
</protein>
<dbReference type="Proteomes" id="UP000193411">
    <property type="component" value="Unassembled WGS sequence"/>
</dbReference>
<dbReference type="InterPro" id="IPR011990">
    <property type="entry name" value="TPR-like_helical_dom_sf"/>
</dbReference>
<evidence type="ECO:0000313" key="2">
    <source>
        <dbReference type="EMBL" id="ORZ33170.1"/>
    </source>
</evidence>
<dbReference type="EMBL" id="MCFL01000038">
    <property type="protein sequence ID" value="ORZ33170.1"/>
    <property type="molecule type" value="Genomic_DNA"/>
</dbReference>
<dbReference type="SUPFAM" id="SSF48452">
    <property type="entry name" value="TPR-like"/>
    <property type="match status" value="1"/>
</dbReference>
<sequence length="756" mass="82459">MKSSSKVHHPPTQAKATDRGPTTTPSSSSSSSDVDSLLDDLQSRLLAGSSSSAAHAHASDSRQERPDAELVPILRHQFRTLCQHQLASFAQPPKRASPKKAGRQSNDKASSAAPKSYEDRVWQVVFRRIIDPLRAKLNRGDAAKVEESRLELLAALYDAMGYFHAVISALRGYSALNPDTGLVLRFGYLGPAETAQVISLHRCLTYLGDLERYHHQATHFSQPPANDSDDPSPIPFPSTAYSRYLTALALFPSGQACSQLGTVISTYYTLTSRTLLPVTWTSTDDQQLEHLPLLAMYWFTRGIAMRQPSSVCRDNLETLCTQLSKPSFTDRNHPVVLQILLHVLAPTLTLGATPLPADSLSTRTLLTALSSSPAPLIPTHHLTHLFLALLTHLLPKQPPTTDPDLIGHHVRRGLVLVLALATAATCPRALHVLATWAVGQPALVTEVIRTSLASEVADRLDKVVDVRHMARLVADQLPPAKEESDDGDIQEFKWIDEVDRDLCQFACLDDMYLMLDPFKAAATTADGMAAGGGDHARLARLAAILNEHFSSPPSPNMRPPAALADKGPGLRLIQTASGPKLMQELIPNVLVLACDVVSGESVKGSGWRHVSRVVEMEVCRMVVPTYVIEYLDHAKSTSPLARQVVRTLEAVVRQQGGDGLVRIQSHSPSSTATTHRPRTMAVDDDADSDAAFQELRDLQSCVDDILSRDPDDMPNIVVVTSNPALMQAYEAAAVRCVRPSALARFVNEQMEEPRRG</sequence>
<dbReference type="GO" id="GO:0005697">
    <property type="term" value="C:telomerase holoenzyme complex"/>
    <property type="evidence" value="ECO:0007669"/>
    <property type="project" value="TreeGrafter"/>
</dbReference>
<organism evidence="2 3">
    <name type="scientific">Catenaria anguillulae PL171</name>
    <dbReference type="NCBI Taxonomy" id="765915"/>
    <lineage>
        <taxon>Eukaryota</taxon>
        <taxon>Fungi</taxon>
        <taxon>Fungi incertae sedis</taxon>
        <taxon>Blastocladiomycota</taxon>
        <taxon>Blastocladiomycetes</taxon>
        <taxon>Blastocladiales</taxon>
        <taxon>Catenariaceae</taxon>
        <taxon>Catenaria</taxon>
    </lineage>
</organism>
<dbReference type="PANTHER" id="PTHR15696">
    <property type="entry name" value="SMG-7 SUPPRESSOR WITH MORPHOLOGICAL EFFECT ON GENITALIA PROTEIN 7"/>
    <property type="match status" value="1"/>
</dbReference>
<feature type="region of interest" description="Disordered" evidence="1">
    <location>
        <begin position="1"/>
        <end position="66"/>
    </location>
</feature>
<dbReference type="Gene3D" id="3.40.50.1010">
    <property type="entry name" value="5'-nuclease"/>
    <property type="match status" value="1"/>
</dbReference>
<dbReference type="Gene3D" id="1.25.40.10">
    <property type="entry name" value="Tetratricopeptide repeat domain"/>
    <property type="match status" value="1"/>
</dbReference>
<comment type="caution">
    <text evidence="2">The sequence shown here is derived from an EMBL/GenBank/DDBJ whole genome shotgun (WGS) entry which is preliminary data.</text>
</comment>
<reference evidence="2 3" key="1">
    <citation type="submission" date="2016-07" db="EMBL/GenBank/DDBJ databases">
        <title>Pervasive Adenine N6-methylation of Active Genes in Fungi.</title>
        <authorList>
            <consortium name="DOE Joint Genome Institute"/>
            <person name="Mondo S.J."/>
            <person name="Dannebaum R.O."/>
            <person name="Kuo R.C."/>
            <person name="Labutti K."/>
            <person name="Haridas S."/>
            <person name="Kuo A."/>
            <person name="Salamov A."/>
            <person name="Ahrendt S.R."/>
            <person name="Lipzen A."/>
            <person name="Sullivan W."/>
            <person name="Andreopoulos W.B."/>
            <person name="Clum A."/>
            <person name="Lindquist E."/>
            <person name="Daum C."/>
            <person name="Ramamoorthy G.K."/>
            <person name="Gryganskyi A."/>
            <person name="Culley D."/>
            <person name="Magnuson J.K."/>
            <person name="James T.Y."/>
            <person name="O'Malley M.A."/>
            <person name="Stajich J.E."/>
            <person name="Spatafora J.W."/>
            <person name="Visel A."/>
            <person name="Grigoriev I.V."/>
        </authorList>
    </citation>
    <scope>NUCLEOTIDE SEQUENCE [LARGE SCALE GENOMIC DNA]</scope>
    <source>
        <strain evidence="2 3">PL171</strain>
    </source>
</reference>
<dbReference type="PANTHER" id="PTHR15696:SF0">
    <property type="entry name" value="TELOMERASE-BINDING PROTEIN EST1A"/>
    <property type="match status" value="1"/>
</dbReference>
<evidence type="ECO:0000256" key="1">
    <source>
        <dbReference type="SAM" id="MobiDB-lite"/>
    </source>
</evidence>
<feature type="compositionally biased region" description="Low complexity" evidence="1">
    <location>
        <begin position="26"/>
        <end position="56"/>
    </location>
</feature>
<feature type="compositionally biased region" description="Basic and acidic residues" evidence="1">
    <location>
        <begin position="57"/>
        <end position="66"/>
    </location>
</feature>
<dbReference type="GO" id="GO:0000184">
    <property type="term" value="P:nuclear-transcribed mRNA catabolic process, nonsense-mediated decay"/>
    <property type="evidence" value="ECO:0007669"/>
    <property type="project" value="TreeGrafter"/>
</dbReference>
<dbReference type="OrthoDB" id="69928at2759"/>
<dbReference type="InterPro" id="IPR045153">
    <property type="entry name" value="Est1/Ebs1-like"/>
</dbReference>
<evidence type="ECO:0000313" key="3">
    <source>
        <dbReference type="Proteomes" id="UP000193411"/>
    </source>
</evidence>
<accession>A0A1Y2HF11</accession>
<keyword evidence="3" id="KW-1185">Reference proteome</keyword>
<proteinExistence type="predicted"/>
<feature type="region of interest" description="Disordered" evidence="1">
    <location>
        <begin position="89"/>
        <end position="114"/>
    </location>
</feature>
<gene>
    <name evidence="2" type="ORF">BCR44DRAFT_35967</name>
</gene>